<dbReference type="Proteomes" id="UP000028761">
    <property type="component" value="Chromosome 1"/>
</dbReference>
<keyword evidence="2" id="KW-1185">Reference proteome</keyword>
<protein>
    <submittedName>
        <fullName evidence="1">Uncharacterized protein</fullName>
    </submittedName>
</protein>
<sequence>MVNPKDEEPVSLVTPELPYQPWAPPSILPSYGKDIFLYHVRCLLQPNTIPTDTHRK</sequence>
<organism evidence="1 2">
    <name type="scientific">Papio anubis</name>
    <name type="common">Olive baboon</name>
    <dbReference type="NCBI Taxonomy" id="9555"/>
    <lineage>
        <taxon>Eukaryota</taxon>
        <taxon>Metazoa</taxon>
        <taxon>Chordata</taxon>
        <taxon>Craniata</taxon>
        <taxon>Vertebrata</taxon>
        <taxon>Euteleostomi</taxon>
        <taxon>Mammalia</taxon>
        <taxon>Eutheria</taxon>
        <taxon>Euarchontoglires</taxon>
        <taxon>Primates</taxon>
        <taxon>Haplorrhini</taxon>
        <taxon>Catarrhini</taxon>
        <taxon>Cercopithecidae</taxon>
        <taxon>Cercopithecinae</taxon>
        <taxon>Papio</taxon>
    </lineage>
</organism>
<name>A0A8I5NSI2_PAPAN</name>
<evidence type="ECO:0000313" key="2">
    <source>
        <dbReference type="Proteomes" id="UP000028761"/>
    </source>
</evidence>
<reference evidence="1" key="3">
    <citation type="submission" date="2025-09" db="UniProtKB">
        <authorList>
            <consortium name="Ensembl"/>
        </authorList>
    </citation>
    <scope>IDENTIFICATION</scope>
</reference>
<reference evidence="1 2" key="1">
    <citation type="submission" date="2012-03" db="EMBL/GenBank/DDBJ databases">
        <title>Whole Genome Assembly of Papio anubis.</title>
        <authorList>
            <person name="Liu Y.L."/>
            <person name="Abraham K.A."/>
            <person name="Akbar H.A."/>
            <person name="Ali S.A."/>
            <person name="Anosike U.A."/>
            <person name="Aqrawi P.A."/>
            <person name="Arias F.A."/>
            <person name="Attaway T.A."/>
            <person name="Awwad R.A."/>
            <person name="Babu C.B."/>
            <person name="Bandaranaike D.B."/>
            <person name="Battles P.B."/>
            <person name="Bell A.B."/>
            <person name="Beltran B.B."/>
            <person name="Berhane-Mersha D.B."/>
            <person name="Bess C.B."/>
            <person name="Bickham C.B."/>
            <person name="Bolden T.B."/>
            <person name="Carter K.C."/>
            <person name="Chau D.C."/>
            <person name="Chavez A.C."/>
            <person name="Clerc-Blankenburg K.C."/>
            <person name="Coyle M.C."/>
            <person name="Dao M.D."/>
            <person name="Davila M.L.D."/>
            <person name="Davy-Carroll L.D."/>
            <person name="Denson S.D."/>
            <person name="Dinh H.D."/>
            <person name="Fernandez S.F."/>
            <person name="Fernando P.F."/>
            <person name="Forbes L.F."/>
            <person name="Francis C.F."/>
            <person name="Francisco L.F."/>
            <person name="Fu Q.F."/>
            <person name="Garcia-Iii R.G."/>
            <person name="Garrett T.G."/>
            <person name="Gross S.G."/>
            <person name="Gubbala S.G."/>
            <person name="Hirani K.H."/>
            <person name="Hogues M.H."/>
            <person name="Hollins B.H."/>
            <person name="Jackson L.J."/>
            <person name="Javaid M.J."/>
            <person name="Jhangiani S.J."/>
            <person name="Johnson A.J."/>
            <person name="Johnson B.J."/>
            <person name="Jones J.J."/>
            <person name="Joshi V.J."/>
            <person name="Kalu J.K."/>
            <person name="Khan N.K."/>
            <person name="Korchina V.K."/>
            <person name="Kovar C.K."/>
            <person name="Lago L.L."/>
            <person name="Lara F.L."/>
            <person name="Le T.-K.L."/>
            <person name="Lee S.L."/>
            <person name="Legall-Iii F.L."/>
            <person name="Lemon S.L."/>
            <person name="Liu J.L."/>
            <person name="Liu Y.-S.L."/>
            <person name="Liyanage D.L."/>
            <person name="Lopez J.L."/>
            <person name="Lorensuhewa L.L."/>
            <person name="Mata R.M."/>
            <person name="Mathew T.M."/>
            <person name="Mercado C.M."/>
            <person name="Mercado I.M."/>
            <person name="Morales K.M."/>
            <person name="Morgan M.M."/>
            <person name="Munidasa M.M."/>
            <person name="Ngo D.N."/>
            <person name="Nguyen L.N."/>
            <person name="Nguyen T.N."/>
            <person name="Nguyen N.N."/>
            <person name="Obregon M.O."/>
            <person name="Okwuonu G.O."/>
            <person name="Ongeri F.O."/>
            <person name="Onwere C.O."/>
            <person name="Osifeso I.O."/>
            <person name="Parra A.P."/>
            <person name="Patil S.P."/>
            <person name="Perez A.P."/>
            <person name="Perez Y.P."/>
            <person name="Pham C.P."/>
            <person name="Pu L.-L.P."/>
            <person name="Puazo M.P."/>
            <person name="Quiroz J.Q."/>
            <person name="Rouhana J.R."/>
            <person name="Ruiz M.R."/>
            <person name="Ruiz S.-J.R."/>
            <person name="Saada N.S."/>
            <person name="Santibanez J.S."/>
            <person name="Scheel M.S."/>
            <person name="Schneider B.S."/>
            <person name="Simmons D.S."/>
            <person name="Sisson I.S."/>
            <person name="Tang L.-Y.T."/>
            <person name="Thornton R.T."/>
            <person name="Tisius J.T."/>
            <person name="Toledanes G.T."/>
            <person name="Trejos Z.T."/>
            <person name="Usmani K.U."/>
            <person name="Varghese R.V."/>
            <person name="Vattathil S.V."/>
            <person name="Vee V.V."/>
            <person name="Walker D.W."/>
            <person name="Weissenberger G.W."/>
            <person name="White C.W."/>
            <person name="Williams A.W."/>
            <person name="Woodworth J.W."/>
            <person name="Wright R.W."/>
            <person name="Zhu Y.Z."/>
            <person name="Han Y.H."/>
            <person name="Newsham I.N."/>
            <person name="Nazareth L.N."/>
            <person name="Worley K.W."/>
            <person name="Muzny D.M."/>
            <person name="Rogers J.R."/>
            <person name="Gibbs R.G."/>
        </authorList>
    </citation>
    <scope>NUCLEOTIDE SEQUENCE [LARGE SCALE GENOMIC DNA]</scope>
</reference>
<proteinExistence type="predicted"/>
<accession>A0A8I5NSI2</accession>
<evidence type="ECO:0000313" key="1">
    <source>
        <dbReference type="Ensembl" id="ENSPANP00000054218.1"/>
    </source>
</evidence>
<dbReference type="GeneTree" id="ENSGT01100000267028"/>
<dbReference type="AlphaFoldDB" id="A0A8I5NSI2"/>
<reference evidence="1" key="2">
    <citation type="submission" date="2025-08" db="UniProtKB">
        <authorList>
            <consortium name="Ensembl"/>
        </authorList>
    </citation>
    <scope>IDENTIFICATION</scope>
</reference>
<dbReference type="Ensembl" id="ENSPANT00000065535.1">
    <property type="protein sequence ID" value="ENSPANP00000054218.1"/>
    <property type="gene ID" value="ENSPANG00000043555.1"/>
</dbReference>